<dbReference type="GO" id="GO:0010333">
    <property type="term" value="F:terpene synthase activity"/>
    <property type="evidence" value="ECO:0007669"/>
    <property type="project" value="InterPro"/>
</dbReference>
<sequence length="353" mass="39038">MHTSNQRALLAHKLSGQTLVIPDMRPIMSHWPCQQHEDYVAVKSAVERRVESLASRKGRKAIVDADPALLAARWWPTASANSYRVMTDLVIWFGLWDDAIERLADDVAAAESLRALTKDFIRAALGLGAASEATAAAATANPLIQSFQPIAAEARTFYNRDQRMILLGHFDQYIDATRLEAEAERSSAIPSLQEYWEVRILTSGMGTLLGLSEYALQVQLPPSFVQSKAYSTLWVTAVVINSIINDLLSLKKEMKAQSVLNSVAILFDQHHDLDVAVEMSLDHTRQLVALFDRTAAEALSSSGAFDADELDAIAQVIDLMRTVNTGNLEWSLYAKRYGVAQHMSKDGIIELVL</sequence>
<comment type="similarity">
    <text evidence="2 4">Belongs to the terpene synthase family.</text>
</comment>
<dbReference type="AlphaFoldDB" id="A0A1W2TB91"/>
<dbReference type="InterPro" id="IPR008949">
    <property type="entry name" value="Isoprenoid_synthase_dom_sf"/>
</dbReference>
<dbReference type="EC" id="4.2.3.-" evidence="4"/>
<dbReference type="OMA" id="QPVAKMI"/>
<gene>
    <name evidence="5" type="ORF">SAMD00023353_0802380</name>
</gene>
<evidence type="ECO:0000256" key="4">
    <source>
        <dbReference type="RuleBase" id="RU366034"/>
    </source>
</evidence>
<evidence type="ECO:0000256" key="3">
    <source>
        <dbReference type="ARBA" id="ARBA00022842"/>
    </source>
</evidence>
<dbReference type="Gene3D" id="1.10.600.10">
    <property type="entry name" value="Farnesyl Diphosphate Synthase"/>
    <property type="match status" value="1"/>
</dbReference>
<dbReference type="GO" id="GO:0046872">
    <property type="term" value="F:metal ion binding"/>
    <property type="evidence" value="ECO:0007669"/>
    <property type="project" value="UniProtKB-KW"/>
</dbReference>
<keyword evidence="4" id="KW-0479">Metal-binding</keyword>
<evidence type="ECO:0000313" key="5">
    <source>
        <dbReference type="EMBL" id="GAP84914.2"/>
    </source>
</evidence>
<dbReference type="EMBL" id="DF977453">
    <property type="protein sequence ID" value="GAP84914.2"/>
    <property type="molecule type" value="Genomic_DNA"/>
</dbReference>
<reference evidence="5" key="1">
    <citation type="submission" date="2016-03" db="EMBL/GenBank/DDBJ databases">
        <title>Draft genome sequence of Rosellinia necatrix.</title>
        <authorList>
            <person name="Kanematsu S."/>
        </authorList>
    </citation>
    <scope>NUCLEOTIDE SEQUENCE [LARGE SCALE GENOMIC DNA]</scope>
    <source>
        <strain evidence="5">W97</strain>
    </source>
</reference>
<evidence type="ECO:0000256" key="2">
    <source>
        <dbReference type="ARBA" id="ARBA00006333"/>
    </source>
</evidence>
<evidence type="ECO:0000256" key="1">
    <source>
        <dbReference type="ARBA" id="ARBA00001946"/>
    </source>
</evidence>
<dbReference type="Pfam" id="PF19086">
    <property type="entry name" value="Terpene_syn_C_2"/>
    <property type="match status" value="1"/>
</dbReference>
<name>A0A1W2TB91_ROSNE</name>
<dbReference type="SFLD" id="SFLDG01020">
    <property type="entry name" value="Terpene_Cyclase_Like_2"/>
    <property type="match status" value="1"/>
</dbReference>
<comment type="cofactor">
    <cofactor evidence="1 4">
        <name>Mg(2+)</name>
        <dbReference type="ChEBI" id="CHEBI:18420"/>
    </cofactor>
</comment>
<keyword evidence="4" id="KW-0456">Lyase</keyword>
<dbReference type="SUPFAM" id="SSF48576">
    <property type="entry name" value="Terpenoid synthases"/>
    <property type="match status" value="1"/>
</dbReference>
<evidence type="ECO:0000313" key="6">
    <source>
        <dbReference type="Proteomes" id="UP000054516"/>
    </source>
</evidence>
<organism evidence="5">
    <name type="scientific">Rosellinia necatrix</name>
    <name type="common">White root-rot fungus</name>
    <dbReference type="NCBI Taxonomy" id="77044"/>
    <lineage>
        <taxon>Eukaryota</taxon>
        <taxon>Fungi</taxon>
        <taxon>Dikarya</taxon>
        <taxon>Ascomycota</taxon>
        <taxon>Pezizomycotina</taxon>
        <taxon>Sordariomycetes</taxon>
        <taxon>Xylariomycetidae</taxon>
        <taxon>Xylariales</taxon>
        <taxon>Xylariaceae</taxon>
        <taxon>Rosellinia</taxon>
    </lineage>
</organism>
<dbReference type="PANTHER" id="PTHR35201:SF4">
    <property type="entry name" value="BETA-PINACENE SYNTHASE-RELATED"/>
    <property type="match status" value="1"/>
</dbReference>
<dbReference type="Proteomes" id="UP000054516">
    <property type="component" value="Unassembled WGS sequence"/>
</dbReference>
<proteinExistence type="inferred from homology"/>
<dbReference type="STRING" id="77044.A0A1W2TB91"/>
<dbReference type="PANTHER" id="PTHR35201">
    <property type="entry name" value="TERPENE SYNTHASE"/>
    <property type="match status" value="1"/>
</dbReference>
<dbReference type="GO" id="GO:0008299">
    <property type="term" value="P:isoprenoid biosynthetic process"/>
    <property type="evidence" value="ECO:0007669"/>
    <property type="project" value="UniProtKB-ARBA"/>
</dbReference>
<dbReference type="OrthoDB" id="2861623at2759"/>
<keyword evidence="6" id="KW-1185">Reference proteome</keyword>
<protein>
    <recommendedName>
        <fullName evidence="4">Terpene synthase</fullName>
        <ecNumber evidence="4">4.2.3.-</ecNumber>
    </recommendedName>
</protein>
<dbReference type="InterPro" id="IPR034686">
    <property type="entry name" value="Terpene_cyclase-like_2"/>
</dbReference>
<dbReference type="SFLD" id="SFLDS00005">
    <property type="entry name" value="Isoprenoid_Synthase_Type_I"/>
    <property type="match status" value="1"/>
</dbReference>
<accession>A0A1W2TB91</accession>
<keyword evidence="3 4" id="KW-0460">Magnesium</keyword>